<feature type="domain" description="HTH tetR-type" evidence="5">
    <location>
        <begin position="26"/>
        <end position="86"/>
    </location>
</feature>
<gene>
    <name evidence="6" type="ORF">GCM10018772_36730</name>
</gene>
<accession>A0A919AJI5</accession>
<dbReference type="EMBL" id="BNBI01000007">
    <property type="protein sequence ID" value="GHF08301.1"/>
    <property type="molecule type" value="Genomic_DNA"/>
</dbReference>
<dbReference type="InterPro" id="IPR036271">
    <property type="entry name" value="Tet_transcr_reg_TetR-rel_C_sf"/>
</dbReference>
<evidence type="ECO:0000259" key="5">
    <source>
        <dbReference type="PROSITE" id="PS50977"/>
    </source>
</evidence>
<comment type="caution">
    <text evidence="6">The sequence shown here is derived from an EMBL/GenBank/DDBJ whole genome shotgun (WGS) entry which is preliminary data.</text>
</comment>
<evidence type="ECO:0000313" key="6">
    <source>
        <dbReference type="EMBL" id="GHF08301.1"/>
    </source>
</evidence>
<dbReference type="PANTHER" id="PTHR30055:SF234">
    <property type="entry name" value="HTH-TYPE TRANSCRIPTIONAL REGULATOR BETI"/>
    <property type="match status" value="1"/>
</dbReference>
<protein>
    <recommendedName>
        <fullName evidence="5">HTH tetR-type domain-containing protein</fullName>
    </recommendedName>
</protein>
<reference evidence="6" key="1">
    <citation type="journal article" date="2014" name="Int. J. Syst. Evol. Microbiol.">
        <title>Complete genome sequence of Corynebacterium casei LMG S-19264T (=DSM 44701T), isolated from a smear-ripened cheese.</title>
        <authorList>
            <consortium name="US DOE Joint Genome Institute (JGI-PGF)"/>
            <person name="Walter F."/>
            <person name="Albersmeier A."/>
            <person name="Kalinowski J."/>
            <person name="Ruckert C."/>
        </authorList>
    </citation>
    <scope>NUCLEOTIDE SEQUENCE</scope>
    <source>
        <strain evidence="6">JCM 4477</strain>
    </source>
</reference>
<evidence type="ECO:0000313" key="7">
    <source>
        <dbReference type="Proteomes" id="UP000630718"/>
    </source>
</evidence>
<dbReference type="PRINTS" id="PR00455">
    <property type="entry name" value="HTHTETR"/>
</dbReference>
<dbReference type="AlphaFoldDB" id="A0A919AJI5"/>
<dbReference type="Proteomes" id="UP000630718">
    <property type="component" value="Unassembled WGS sequence"/>
</dbReference>
<dbReference type="SUPFAM" id="SSF48498">
    <property type="entry name" value="Tetracyclin repressor-like, C-terminal domain"/>
    <property type="match status" value="1"/>
</dbReference>
<dbReference type="InterPro" id="IPR001647">
    <property type="entry name" value="HTH_TetR"/>
</dbReference>
<evidence type="ECO:0000256" key="2">
    <source>
        <dbReference type="ARBA" id="ARBA00023125"/>
    </source>
</evidence>
<evidence type="ECO:0000256" key="4">
    <source>
        <dbReference type="PROSITE-ProRule" id="PRU00335"/>
    </source>
</evidence>
<dbReference type="GO" id="GO:0000976">
    <property type="term" value="F:transcription cis-regulatory region binding"/>
    <property type="evidence" value="ECO:0007669"/>
    <property type="project" value="TreeGrafter"/>
</dbReference>
<dbReference type="SUPFAM" id="SSF46689">
    <property type="entry name" value="Homeodomain-like"/>
    <property type="match status" value="1"/>
</dbReference>
<name>A0A919AJI5_9ACTN</name>
<keyword evidence="3" id="KW-0804">Transcription</keyword>
<dbReference type="PANTHER" id="PTHR30055">
    <property type="entry name" value="HTH-TYPE TRANSCRIPTIONAL REGULATOR RUTR"/>
    <property type="match status" value="1"/>
</dbReference>
<reference evidence="6" key="2">
    <citation type="submission" date="2020-09" db="EMBL/GenBank/DDBJ databases">
        <authorList>
            <person name="Sun Q."/>
            <person name="Ohkuma M."/>
        </authorList>
    </citation>
    <scope>NUCLEOTIDE SEQUENCE</scope>
    <source>
        <strain evidence="6">JCM 4477</strain>
    </source>
</reference>
<dbReference type="Pfam" id="PF00440">
    <property type="entry name" value="TetR_N"/>
    <property type="match status" value="1"/>
</dbReference>
<proteinExistence type="predicted"/>
<evidence type="ECO:0000256" key="3">
    <source>
        <dbReference type="ARBA" id="ARBA00023163"/>
    </source>
</evidence>
<dbReference type="GO" id="GO:0003700">
    <property type="term" value="F:DNA-binding transcription factor activity"/>
    <property type="evidence" value="ECO:0007669"/>
    <property type="project" value="TreeGrafter"/>
</dbReference>
<keyword evidence="2 4" id="KW-0238">DNA-binding</keyword>
<dbReference type="InterPro" id="IPR009057">
    <property type="entry name" value="Homeodomain-like_sf"/>
</dbReference>
<dbReference type="PROSITE" id="PS50977">
    <property type="entry name" value="HTH_TETR_2"/>
    <property type="match status" value="1"/>
</dbReference>
<evidence type="ECO:0000256" key="1">
    <source>
        <dbReference type="ARBA" id="ARBA00023015"/>
    </source>
</evidence>
<dbReference type="InterPro" id="IPR050109">
    <property type="entry name" value="HTH-type_TetR-like_transc_reg"/>
</dbReference>
<sequence>MWHTGGGGRLPEVGEEGFPVRQARAARTRQALVRAAAEEFDHRGYAGASLTRISRAAGVSMGALSFHFASKQELAEAVRAEGEEITRAVVERVSEDREPALRAAVALTLTLVGLLEGDVRVRAAARLERERAAGQPDNWTALWAPALRERLRSLPGHELRGGADPAAVATLCLLLVRGAETSVREYARTSGAPQDVVGQLSQVWRLVLNGVGAAPDSGPGSAGS</sequence>
<dbReference type="PROSITE" id="PS01081">
    <property type="entry name" value="HTH_TETR_1"/>
    <property type="match status" value="1"/>
</dbReference>
<dbReference type="InterPro" id="IPR023772">
    <property type="entry name" value="DNA-bd_HTH_TetR-type_CS"/>
</dbReference>
<dbReference type="Gene3D" id="1.10.357.10">
    <property type="entry name" value="Tetracycline Repressor, domain 2"/>
    <property type="match status" value="1"/>
</dbReference>
<keyword evidence="7" id="KW-1185">Reference proteome</keyword>
<keyword evidence="1" id="KW-0805">Transcription regulation</keyword>
<organism evidence="6 7">
    <name type="scientific">Streptomyces fumanus</name>
    <dbReference type="NCBI Taxonomy" id="67302"/>
    <lineage>
        <taxon>Bacteria</taxon>
        <taxon>Bacillati</taxon>
        <taxon>Actinomycetota</taxon>
        <taxon>Actinomycetes</taxon>
        <taxon>Kitasatosporales</taxon>
        <taxon>Streptomycetaceae</taxon>
        <taxon>Streptomyces</taxon>
    </lineage>
</organism>
<feature type="DNA-binding region" description="H-T-H motif" evidence="4">
    <location>
        <begin position="49"/>
        <end position="68"/>
    </location>
</feature>